<comment type="caution">
    <text evidence="1">The sequence shown here is derived from an EMBL/GenBank/DDBJ whole genome shotgun (WGS) entry which is preliminary data.</text>
</comment>
<keyword evidence="2" id="KW-1185">Reference proteome</keyword>
<proteinExistence type="predicted"/>
<dbReference type="STRING" id="1236989.JCM15548_13748"/>
<dbReference type="AlphaFoldDB" id="A0A0E9M0R5"/>
<dbReference type="Proteomes" id="UP000032900">
    <property type="component" value="Unassembled WGS sequence"/>
</dbReference>
<sequence length="51" mass="5897">MGIMIESFSFLTNPNINVEKPAGWFKRFSGIVKVFYYVVIFDFNRRSSVGS</sequence>
<reference evidence="1 2" key="1">
    <citation type="journal article" date="2015" name="Microbes Environ.">
        <title>Distribution and evolution of nitrogen fixation genes in the phylum bacteroidetes.</title>
        <authorList>
            <person name="Inoue J."/>
            <person name="Oshima K."/>
            <person name="Suda W."/>
            <person name="Sakamoto M."/>
            <person name="Iino T."/>
            <person name="Noda S."/>
            <person name="Hongoh Y."/>
            <person name="Hattori M."/>
            <person name="Ohkuma M."/>
        </authorList>
    </citation>
    <scope>NUCLEOTIDE SEQUENCE [LARGE SCALE GENOMIC DNA]</scope>
    <source>
        <strain evidence="1">JCM 15548</strain>
    </source>
</reference>
<evidence type="ECO:0000313" key="1">
    <source>
        <dbReference type="EMBL" id="GAO31392.1"/>
    </source>
</evidence>
<gene>
    <name evidence="1" type="ORF">JCM15548_13748</name>
</gene>
<dbReference type="EMBL" id="BAZW01000046">
    <property type="protein sequence ID" value="GAO31392.1"/>
    <property type="molecule type" value="Genomic_DNA"/>
</dbReference>
<accession>A0A0E9M0R5</accession>
<organism evidence="1 2">
    <name type="scientific">Geofilum rubicundum JCM 15548</name>
    <dbReference type="NCBI Taxonomy" id="1236989"/>
    <lineage>
        <taxon>Bacteria</taxon>
        <taxon>Pseudomonadati</taxon>
        <taxon>Bacteroidota</taxon>
        <taxon>Bacteroidia</taxon>
        <taxon>Marinilabiliales</taxon>
        <taxon>Marinilabiliaceae</taxon>
        <taxon>Geofilum</taxon>
    </lineage>
</organism>
<name>A0A0E9M0R5_9BACT</name>
<evidence type="ECO:0000313" key="2">
    <source>
        <dbReference type="Proteomes" id="UP000032900"/>
    </source>
</evidence>
<protein>
    <submittedName>
        <fullName evidence="1">Uncharacterized protein</fullName>
    </submittedName>
</protein>